<dbReference type="RefSeq" id="WP_080586738.1">
    <property type="nucleotide sequence ID" value="NZ_CP086136.1"/>
</dbReference>
<dbReference type="Gene3D" id="1.10.1740.70">
    <property type="entry name" value="ChaB"/>
    <property type="match status" value="1"/>
</dbReference>
<dbReference type="EMBL" id="CP086136">
    <property type="protein sequence ID" value="UEM13796.1"/>
    <property type="molecule type" value="Genomic_DNA"/>
</dbReference>
<dbReference type="SUPFAM" id="SSF140376">
    <property type="entry name" value="ChaB-like"/>
    <property type="match status" value="1"/>
</dbReference>
<name>A0A939M0X2_9BRAD</name>
<dbReference type="AlphaFoldDB" id="A0A939M0X2"/>
<dbReference type="Proteomes" id="UP000664702">
    <property type="component" value="Chromosome"/>
</dbReference>
<organism evidence="1">
    <name type="scientific">Bradyrhizobium barranii subsp. barranii</name>
    <dbReference type="NCBI Taxonomy" id="2823807"/>
    <lineage>
        <taxon>Bacteria</taxon>
        <taxon>Pseudomonadati</taxon>
        <taxon>Pseudomonadota</taxon>
        <taxon>Alphaproteobacteria</taxon>
        <taxon>Hyphomicrobiales</taxon>
        <taxon>Nitrobacteraceae</taxon>
        <taxon>Bradyrhizobium</taxon>
        <taxon>Bradyrhizobium barranii</taxon>
    </lineage>
</organism>
<proteinExistence type="predicted"/>
<sequence length="72" mass="8368">MPYRSNEDLPAGVRHHLPPHALNIYREAFNHSFISHVGDLRQEEIAHRTAWAAVKRSYVKLGDHWVPRESEA</sequence>
<reference evidence="1" key="1">
    <citation type="submission" date="2021-03" db="EMBL/GenBank/DDBJ databases">
        <title>Whole Genome Sequence of Bradyrhizobium sp. Strain 144S4.</title>
        <authorList>
            <person name="Bromfield E.S.P."/>
            <person name="Cloutier S."/>
        </authorList>
    </citation>
    <scope>NUCLEOTIDE SEQUENCE [LARGE SCALE GENOMIC DNA]</scope>
    <source>
        <strain evidence="1">144S4</strain>
    </source>
</reference>
<evidence type="ECO:0000313" key="1">
    <source>
        <dbReference type="EMBL" id="MBO1860893.1"/>
    </source>
</evidence>
<dbReference type="InterPro" id="IPR037205">
    <property type="entry name" value="ChaB_sf"/>
</dbReference>
<dbReference type="KEGG" id="bban:J4G43_005715"/>
<dbReference type="EMBL" id="JAGEMI010000001">
    <property type="protein sequence ID" value="MBO1860893.1"/>
    <property type="molecule type" value="Genomic_DNA"/>
</dbReference>
<dbReference type="InterPro" id="IPR009317">
    <property type="entry name" value="ChaB"/>
</dbReference>
<dbReference type="Pfam" id="PF06150">
    <property type="entry name" value="ChaB"/>
    <property type="match status" value="1"/>
</dbReference>
<gene>
    <name evidence="2" type="ORF">J4G43_005715</name>
    <name evidence="1" type="ORF">J4G43_07900</name>
</gene>
<protein>
    <submittedName>
        <fullName evidence="1">ChaB family protein</fullName>
    </submittedName>
</protein>
<reference evidence="2 3" key="2">
    <citation type="journal article" date="2022" name="Int. J. Syst. Evol. Microbiol.">
        <title>Strains of Bradyrhizobium barranii sp. nov. associated with legumes native to Canada are symbionts of soybeans and belong to different subspecies (subsp. barranii subsp. nov. and subsp. apii subsp. nov.) and symbiovars (sv. glycinearum and sv. septentrionale).</title>
        <authorList>
            <person name="Bromfield E.S.P."/>
            <person name="Cloutier S."/>
            <person name="Wasai-Hara S."/>
            <person name="Minamisawa K."/>
        </authorList>
    </citation>
    <scope>NUCLEOTIDE SEQUENCE [LARGE SCALE GENOMIC DNA]</scope>
    <source>
        <strain evidence="2 3">144S4</strain>
    </source>
</reference>
<evidence type="ECO:0000313" key="2">
    <source>
        <dbReference type="EMBL" id="UEM13796.1"/>
    </source>
</evidence>
<evidence type="ECO:0000313" key="3">
    <source>
        <dbReference type="Proteomes" id="UP000664702"/>
    </source>
</evidence>
<accession>A0A939M0X2</accession>